<dbReference type="AlphaFoldDB" id="A0A4V2XRZ5"/>
<feature type="domain" description="AB hydrolase-1" evidence="1">
    <location>
        <begin position="55"/>
        <end position="165"/>
    </location>
</feature>
<dbReference type="EMBL" id="SMKA01000029">
    <property type="protein sequence ID" value="TDC31815.1"/>
    <property type="molecule type" value="Genomic_DNA"/>
</dbReference>
<comment type="caution">
    <text evidence="2">The sequence shown here is derived from an EMBL/GenBank/DDBJ whole genome shotgun (WGS) entry which is preliminary data.</text>
</comment>
<keyword evidence="2" id="KW-0378">Hydrolase</keyword>
<proteinExistence type="predicted"/>
<sequence length="289" mass="31283">MSGVGHFTSTQAQASYLALYDATIAAIPGSPVVRDVPTTYGQVRVYRWGTAEGTPFVLLHGRGATTAMWEPNIPALAAERTVYALDSLGEPGRSIQTLPIRTSADQAAWLTEVLDSLEIEQAHFAGVSGGGWLTFNQALHTPDRVASAALIEPANVLAHFSPKFLLAGLSLLPGIPQRHGDRFLAWVSGNPDMTLPIAQLLTKGMRNYRMALPMPQYGSDDLLRSLKVPVLALLGGRTVPHNPHKAAHRAQSLIPNNQTEIWPEATHALSGEFPDQLNARLLKFAEQFS</sequence>
<protein>
    <submittedName>
        <fullName evidence="2">Alpha/beta fold hydrolase</fullName>
    </submittedName>
</protein>
<dbReference type="SUPFAM" id="SSF53474">
    <property type="entry name" value="alpha/beta-Hydrolases"/>
    <property type="match status" value="1"/>
</dbReference>
<evidence type="ECO:0000313" key="3">
    <source>
        <dbReference type="Proteomes" id="UP000295075"/>
    </source>
</evidence>
<gene>
    <name evidence="2" type="ORF">E1261_09935</name>
</gene>
<dbReference type="InterPro" id="IPR050266">
    <property type="entry name" value="AB_hydrolase_sf"/>
</dbReference>
<dbReference type="InterPro" id="IPR000073">
    <property type="entry name" value="AB_hydrolase_1"/>
</dbReference>
<dbReference type="Proteomes" id="UP000295075">
    <property type="component" value="Unassembled WGS sequence"/>
</dbReference>
<name>A0A4V2XRZ5_9ACTN</name>
<keyword evidence="3" id="KW-1185">Reference proteome</keyword>
<reference evidence="2 3" key="1">
    <citation type="submission" date="2019-03" db="EMBL/GenBank/DDBJ databases">
        <title>Draft genome sequences of novel Actinobacteria.</title>
        <authorList>
            <person name="Sahin N."/>
            <person name="Ay H."/>
            <person name="Saygin H."/>
        </authorList>
    </citation>
    <scope>NUCLEOTIDE SEQUENCE [LARGE SCALE GENOMIC DNA]</scope>
    <source>
        <strain evidence="2 3">JCM 30547</strain>
    </source>
</reference>
<accession>A0A4V2XRZ5</accession>
<dbReference type="PANTHER" id="PTHR43798">
    <property type="entry name" value="MONOACYLGLYCEROL LIPASE"/>
    <property type="match status" value="1"/>
</dbReference>
<evidence type="ECO:0000259" key="1">
    <source>
        <dbReference type="Pfam" id="PF00561"/>
    </source>
</evidence>
<dbReference type="RefSeq" id="WP_132405076.1">
    <property type="nucleotide sequence ID" value="NZ_SMKA01000029.1"/>
</dbReference>
<dbReference type="InterPro" id="IPR029058">
    <property type="entry name" value="AB_hydrolase_fold"/>
</dbReference>
<dbReference type="GO" id="GO:0016020">
    <property type="term" value="C:membrane"/>
    <property type="evidence" value="ECO:0007669"/>
    <property type="project" value="TreeGrafter"/>
</dbReference>
<evidence type="ECO:0000313" key="2">
    <source>
        <dbReference type="EMBL" id="TDC31815.1"/>
    </source>
</evidence>
<dbReference type="GO" id="GO:0016787">
    <property type="term" value="F:hydrolase activity"/>
    <property type="evidence" value="ECO:0007669"/>
    <property type="project" value="UniProtKB-KW"/>
</dbReference>
<organism evidence="2 3">
    <name type="scientific">Kribbella albertanoniae</name>
    <dbReference type="NCBI Taxonomy" id="1266829"/>
    <lineage>
        <taxon>Bacteria</taxon>
        <taxon>Bacillati</taxon>
        <taxon>Actinomycetota</taxon>
        <taxon>Actinomycetes</taxon>
        <taxon>Propionibacteriales</taxon>
        <taxon>Kribbellaceae</taxon>
        <taxon>Kribbella</taxon>
    </lineage>
</organism>
<dbReference type="OrthoDB" id="8871309at2"/>
<dbReference type="Gene3D" id="3.40.50.1820">
    <property type="entry name" value="alpha/beta hydrolase"/>
    <property type="match status" value="1"/>
</dbReference>
<dbReference type="Pfam" id="PF00561">
    <property type="entry name" value="Abhydrolase_1"/>
    <property type="match status" value="1"/>
</dbReference>
<dbReference type="PANTHER" id="PTHR43798:SF33">
    <property type="entry name" value="HYDROLASE, PUTATIVE (AFU_ORTHOLOGUE AFUA_2G14860)-RELATED"/>
    <property type="match status" value="1"/>
</dbReference>